<dbReference type="GO" id="GO:0043770">
    <property type="term" value="F:demethylmenaquinone methyltransferase activity"/>
    <property type="evidence" value="ECO:0007669"/>
    <property type="project" value="UniProtKB-UniRule"/>
</dbReference>
<dbReference type="EC" id="2.1.1.163" evidence="4"/>
<dbReference type="Gene3D" id="3.40.50.150">
    <property type="entry name" value="Vaccinia Virus protein VP39"/>
    <property type="match status" value="1"/>
</dbReference>
<keyword evidence="1 4" id="KW-0489">Methyltransferase</keyword>
<evidence type="ECO:0000256" key="3">
    <source>
        <dbReference type="ARBA" id="ARBA00022691"/>
    </source>
</evidence>
<comment type="catalytic activity">
    <reaction evidence="4">
        <text>a 2-demethylmenaquinol + S-adenosyl-L-methionine = a menaquinol + S-adenosyl-L-homocysteine + H(+)</text>
        <dbReference type="Rhea" id="RHEA:42640"/>
        <dbReference type="Rhea" id="RHEA-COMP:9539"/>
        <dbReference type="Rhea" id="RHEA-COMP:9563"/>
        <dbReference type="ChEBI" id="CHEBI:15378"/>
        <dbReference type="ChEBI" id="CHEBI:18151"/>
        <dbReference type="ChEBI" id="CHEBI:55437"/>
        <dbReference type="ChEBI" id="CHEBI:57856"/>
        <dbReference type="ChEBI" id="CHEBI:59789"/>
        <dbReference type="EC" id="2.1.1.163"/>
    </reaction>
</comment>
<comment type="pathway">
    <text evidence="4">Quinol/quinone metabolism; menaquinone biosynthesis; menaquinol from 1,4-dihydroxy-2-naphthoate: step 2/2.</text>
</comment>
<dbReference type="AlphaFoldDB" id="A0A7L4YL20"/>
<accession>A0A7L4YL20</accession>
<keyword evidence="6" id="KW-1185">Reference proteome</keyword>
<evidence type="ECO:0000313" key="6">
    <source>
        <dbReference type="Proteomes" id="UP000463857"/>
    </source>
</evidence>
<name>A0A7L4YL20_9ACTN</name>
<sequence>MSTQPNRARLDKKPHEVQQMFDGVARRYDITNTVMTGGLDRVWRTATRKALQLKAGQRVLDLACGTGVSTAELAKSGAYCVGADFSLGMLRAGMQTERVRRAAVPLVAADALHLPFADQSFDAVLISFGLRNVADVPQALREMLRVTKPGGRLAICEFSTPTTTLMRRAYFDVVLKALPHLAASSASNAEAYDYLAESIRAWPDQQGLAELIDDAGWISPQWRNLTGGIVAIHRATRPLV</sequence>
<organism evidence="5 6">
    <name type="scientific">Epidermidibacterium keratini</name>
    <dbReference type="NCBI Taxonomy" id="1891644"/>
    <lineage>
        <taxon>Bacteria</taxon>
        <taxon>Bacillati</taxon>
        <taxon>Actinomycetota</taxon>
        <taxon>Actinomycetes</taxon>
        <taxon>Sporichthyales</taxon>
        <taxon>Sporichthyaceae</taxon>
        <taxon>Epidermidibacterium</taxon>
    </lineage>
</organism>
<dbReference type="CDD" id="cd02440">
    <property type="entry name" value="AdoMet_MTases"/>
    <property type="match status" value="1"/>
</dbReference>
<dbReference type="PANTHER" id="PTHR43591">
    <property type="entry name" value="METHYLTRANSFERASE"/>
    <property type="match status" value="1"/>
</dbReference>
<proteinExistence type="inferred from homology"/>
<dbReference type="EMBL" id="CP047156">
    <property type="protein sequence ID" value="QHB99757.1"/>
    <property type="molecule type" value="Genomic_DNA"/>
</dbReference>
<dbReference type="InterPro" id="IPR004033">
    <property type="entry name" value="UbiE/COQ5_MeTrFase"/>
</dbReference>
<comment type="similarity">
    <text evidence="4">Belongs to the class I-like SAM-binding methyltransferase superfamily. MenG/UbiE family.</text>
</comment>
<evidence type="ECO:0000256" key="4">
    <source>
        <dbReference type="HAMAP-Rule" id="MF_01813"/>
    </source>
</evidence>
<dbReference type="PANTHER" id="PTHR43591:SF24">
    <property type="entry name" value="2-METHOXY-6-POLYPRENYL-1,4-BENZOQUINOL METHYLASE, MITOCHONDRIAL"/>
    <property type="match status" value="1"/>
</dbReference>
<dbReference type="Pfam" id="PF01209">
    <property type="entry name" value="Ubie_methyltran"/>
    <property type="match status" value="1"/>
</dbReference>
<dbReference type="HAMAP" id="MF_01813">
    <property type="entry name" value="MenG_UbiE_methyltr"/>
    <property type="match status" value="1"/>
</dbReference>
<evidence type="ECO:0000256" key="2">
    <source>
        <dbReference type="ARBA" id="ARBA00022679"/>
    </source>
</evidence>
<dbReference type="FunCoup" id="A0A7L4YL20">
    <property type="interactions" value="435"/>
</dbReference>
<keyword evidence="3 4" id="KW-0949">S-adenosyl-L-methionine</keyword>
<feature type="binding site" evidence="4">
    <location>
        <position position="66"/>
    </location>
    <ligand>
        <name>S-adenosyl-L-methionine</name>
        <dbReference type="ChEBI" id="CHEBI:59789"/>
    </ligand>
</feature>
<dbReference type="NCBIfam" id="NF001241">
    <property type="entry name" value="PRK00216.1-2"/>
    <property type="match status" value="1"/>
</dbReference>
<dbReference type="Proteomes" id="UP000463857">
    <property type="component" value="Chromosome"/>
</dbReference>
<dbReference type="GO" id="GO:0009234">
    <property type="term" value="P:menaquinone biosynthetic process"/>
    <property type="evidence" value="ECO:0007669"/>
    <property type="project" value="UniProtKB-UniRule"/>
</dbReference>
<gene>
    <name evidence="4" type="primary">menG</name>
    <name evidence="5" type="ORF">EK0264_05325</name>
</gene>
<evidence type="ECO:0000256" key="1">
    <source>
        <dbReference type="ARBA" id="ARBA00022603"/>
    </source>
</evidence>
<keyword evidence="4" id="KW-0474">Menaquinone biosynthesis</keyword>
<feature type="binding site" evidence="4">
    <location>
        <begin position="110"/>
        <end position="111"/>
    </location>
    <ligand>
        <name>S-adenosyl-L-methionine</name>
        <dbReference type="ChEBI" id="CHEBI:59789"/>
    </ligand>
</feature>
<dbReference type="InterPro" id="IPR029063">
    <property type="entry name" value="SAM-dependent_MTases_sf"/>
</dbReference>
<dbReference type="PROSITE" id="PS01184">
    <property type="entry name" value="UBIE_2"/>
    <property type="match status" value="1"/>
</dbReference>
<dbReference type="NCBIfam" id="TIGR01934">
    <property type="entry name" value="MenG_MenH_UbiE"/>
    <property type="match status" value="1"/>
</dbReference>
<protein>
    <recommendedName>
        <fullName evidence="4">Demethylmenaquinone methyltransferase</fullName>
        <ecNumber evidence="4">2.1.1.163</ecNumber>
    </recommendedName>
</protein>
<comment type="function">
    <text evidence="4">Methyltransferase required for the conversion of demethylmenaquinol (DMKH2) to menaquinol (MKH2).</text>
</comment>
<dbReference type="PROSITE" id="PS51608">
    <property type="entry name" value="SAM_MT_UBIE"/>
    <property type="match status" value="1"/>
</dbReference>
<keyword evidence="2 4" id="KW-0808">Transferase</keyword>
<evidence type="ECO:0000313" key="5">
    <source>
        <dbReference type="EMBL" id="QHB99757.1"/>
    </source>
</evidence>
<dbReference type="InParanoid" id="A0A7L4YL20"/>
<feature type="binding site" evidence="4">
    <location>
        <position position="127"/>
    </location>
    <ligand>
        <name>S-adenosyl-L-methionine</name>
        <dbReference type="ChEBI" id="CHEBI:59789"/>
    </ligand>
</feature>
<dbReference type="InterPro" id="IPR023576">
    <property type="entry name" value="UbiE/COQ5_MeTrFase_CS"/>
</dbReference>
<dbReference type="KEGG" id="eke:EK0264_05325"/>
<dbReference type="OrthoDB" id="9808140at2"/>
<dbReference type="UniPathway" id="UPA00079">
    <property type="reaction ID" value="UER00169"/>
</dbReference>
<reference evidence="5 6" key="1">
    <citation type="journal article" date="2018" name="Int. J. Syst. Evol. Microbiol.">
        <title>Epidermidibacterium keratini gen. nov., sp. nov., a member of the family Sporichthyaceae, isolated from keratin epidermis.</title>
        <authorList>
            <person name="Lee D.G."/>
            <person name="Trujillo M.E."/>
            <person name="Kang S."/>
            <person name="Nam J.J."/>
            <person name="Kim Y.J."/>
        </authorList>
    </citation>
    <scope>NUCLEOTIDE SEQUENCE [LARGE SCALE GENOMIC DNA]</scope>
    <source>
        <strain evidence="5 6">EPI-7</strain>
    </source>
</reference>
<feature type="binding site" evidence="4">
    <location>
        <position position="84"/>
    </location>
    <ligand>
        <name>S-adenosyl-L-methionine</name>
        <dbReference type="ChEBI" id="CHEBI:59789"/>
    </ligand>
</feature>
<dbReference type="GO" id="GO:0032259">
    <property type="term" value="P:methylation"/>
    <property type="evidence" value="ECO:0007669"/>
    <property type="project" value="UniProtKB-KW"/>
</dbReference>
<dbReference type="SUPFAM" id="SSF53335">
    <property type="entry name" value="S-adenosyl-L-methionine-dependent methyltransferases"/>
    <property type="match status" value="1"/>
</dbReference>